<evidence type="ECO:0000259" key="3">
    <source>
        <dbReference type="Pfam" id="PF13194"/>
    </source>
</evidence>
<feature type="transmembrane region" description="Helical" evidence="1">
    <location>
        <begin position="333"/>
        <end position="354"/>
    </location>
</feature>
<feature type="domain" description="DUF4010" evidence="3">
    <location>
        <begin position="183"/>
        <end position="390"/>
    </location>
</feature>
<protein>
    <submittedName>
        <fullName evidence="4">Membrane protein</fullName>
    </submittedName>
</protein>
<reference evidence="4 5" key="1">
    <citation type="journal article" date="2008" name="Proc. Natl. Acad. Sci. U.S.A.">
        <title>The genome of Cyanothece 51142, a unicellular diazotrophic cyanobacterium important in the marine nitrogen cycle.</title>
        <authorList>
            <person name="Welsh E.A."/>
            <person name="Liberton M."/>
            <person name="Stoeckel J."/>
            <person name="Loh T."/>
            <person name="Elvitigala T."/>
            <person name="Wang C."/>
            <person name="Wollam A."/>
            <person name="Fulton R.S."/>
            <person name="Clifton S.W."/>
            <person name="Jacobs J.M."/>
            <person name="Aurora R."/>
            <person name="Ghosh B.K."/>
            <person name="Sherman L.A."/>
            <person name="Smith R.D."/>
            <person name="Wilson R.K."/>
            <person name="Pakrasi H.B."/>
        </authorList>
    </citation>
    <scope>NUCLEOTIDE SEQUENCE [LARGE SCALE GENOMIC DNA]</scope>
    <source>
        <strain evidence="5">ATCC 51142 / BH68</strain>
    </source>
</reference>
<feature type="domain" description="MgtC/SapB/SrpB/YhiD N-terminal" evidence="2">
    <location>
        <begin position="9"/>
        <end position="134"/>
    </location>
</feature>
<feature type="transmembrane region" description="Helical" evidence="1">
    <location>
        <begin position="308"/>
        <end position="327"/>
    </location>
</feature>
<dbReference type="EMBL" id="CP000806">
    <property type="protein sequence ID" value="ACB51751.1"/>
    <property type="molecule type" value="Genomic_DNA"/>
</dbReference>
<feature type="transmembrane region" description="Helical" evidence="1">
    <location>
        <begin position="366"/>
        <end position="388"/>
    </location>
</feature>
<name>B1WRA2_CROS5</name>
<dbReference type="eggNOG" id="COG3174">
    <property type="taxonomic scope" value="Bacteria"/>
</dbReference>
<evidence type="ECO:0000313" key="4">
    <source>
        <dbReference type="EMBL" id="ACB51751.1"/>
    </source>
</evidence>
<dbReference type="Pfam" id="PF13194">
    <property type="entry name" value="DUF4010"/>
    <property type="match status" value="1"/>
</dbReference>
<dbReference type="HOGENOM" id="CLU_036781_1_1_3"/>
<keyword evidence="1" id="KW-1133">Transmembrane helix</keyword>
<feature type="transmembrane region" description="Helical" evidence="1">
    <location>
        <begin position="266"/>
        <end position="287"/>
    </location>
</feature>
<dbReference type="AlphaFoldDB" id="B1WRA2"/>
<keyword evidence="5" id="KW-1185">Reference proteome</keyword>
<feature type="transmembrane region" description="Helical" evidence="1">
    <location>
        <begin position="95"/>
        <end position="124"/>
    </location>
</feature>
<keyword evidence="1" id="KW-0812">Transmembrane</keyword>
<feature type="transmembrane region" description="Helical" evidence="1">
    <location>
        <begin position="144"/>
        <end position="161"/>
    </location>
</feature>
<evidence type="ECO:0000256" key="1">
    <source>
        <dbReference type="SAM" id="Phobius"/>
    </source>
</evidence>
<dbReference type="STRING" id="43989.cce_2402"/>
<feature type="transmembrane region" description="Helical" evidence="1">
    <location>
        <begin position="177"/>
        <end position="195"/>
    </location>
</feature>
<dbReference type="PANTHER" id="PTHR39084">
    <property type="entry name" value="MEMBRANE PROTEIN-RELATED"/>
    <property type="match status" value="1"/>
</dbReference>
<dbReference type="Proteomes" id="UP000001203">
    <property type="component" value="Chromosome circular"/>
</dbReference>
<dbReference type="InterPro" id="IPR025105">
    <property type="entry name" value="DUF4010"/>
</dbReference>
<keyword evidence="1" id="KW-0472">Membrane</keyword>
<organism evidence="4 5">
    <name type="scientific">Crocosphaera subtropica (strain ATCC 51142 / BH68)</name>
    <name type="common">Cyanothece sp. (strain ATCC 51142)</name>
    <dbReference type="NCBI Taxonomy" id="43989"/>
    <lineage>
        <taxon>Bacteria</taxon>
        <taxon>Bacillati</taxon>
        <taxon>Cyanobacteriota</taxon>
        <taxon>Cyanophyceae</taxon>
        <taxon>Oscillatoriophycideae</taxon>
        <taxon>Chroococcales</taxon>
        <taxon>Aphanothecaceae</taxon>
        <taxon>Crocosphaera</taxon>
        <taxon>Crocosphaera subtropica</taxon>
    </lineage>
</organism>
<sequence>MDLTVATQLAIALILGLIIGIERGWKTREDPDGLGDGGIRNFGLSGLFGGIAAVLADKWGIGILAVIFLGLSLVIVTSYVLTAKKSKDYGTTTEIALLMTFSLGAMVVSGWMIEAVAIAVIVAWLLGLKEELSRYLLLLQRRELIATLQLLLIASVFFPLLPNENIGPWEAINPRSIGLLVLLISGISYVGYFSIRILGNQVGLLLTGFFGGIASSTALTLAFSRMAKTRQDITILLAAGIALANGMMAPRLLIEIMVVNGSLAQQLITPLIVLAIIPIVCAGLLVWRLSPPKSTTPLKLSNPVELGAALQYAALLAILSVLVRAAQSWFGDSGVYLLSAISGLVDVDAVGISLAKAANDTMASQVAIIGTLLAVTMNTIVKVGMTAIIGGKVLAYWCGGILFGSLVLSILILIANVSVISY</sequence>
<feature type="transmembrane region" description="Helical" evidence="1">
    <location>
        <begin position="235"/>
        <end position="254"/>
    </location>
</feature>
<dbReference type="RefSeq" id="WP_009544903.1">
    <property type="nucleotide sequence ID" value="NC_010546.1"/>
</dbReference>
<dbReference type="Pfam" id="PF02308">
    <property type="entry name" value="MgtC"/>
    <property type="match status" value="1"/>
</dbReference>
<dbReference type="InterPro" id="IPR049177">
    <property type="entry name" value="MgtC_SapB_SrpB_YhiD_N"/>
</dbReference>
<accession>B1WRA2</accession>
<feature type="transmembrane region" description="Helical" evidence="1">
    <location>
        <begin position="6"/>
        <end position="25"/>
    </location>
</feature>
<evidence type="ECO:0000259" key="2">
    <source>
        <dbReference type="Pfam" id="PF02308"/>
    </source>
</evidence>
<gene>
    <name evidence="4" type="ordered locus">cce_2402</name>
</gene>
<dbReference type="OrthoDB" id="9813718at2"/>
<proteinExistence type="predicted"/>
<evidence type="ECO:0000313" key="5">
    <source>
        <dbReference type="Proteomes" id="UP000001203"/>
    </source>
</evidence>
<dbReference type="PANTHER" id="PTHR39084:SF1">
    <property type="entry name" value="DUF4010 DOMAIN-CONTAINING PROTEIN"/>
    <property type="match status" value="1"/>
</dbReference>
<feature type="transmembrane region" description="Helical" evidence="1">
    <location>
        <begin position="61"/>
        <end position="83"/>
    </location>
</feature>
<feature type="transmembrane region" description="Helical" evidence="1">
    <location>
        <begin position="201"/>
        <end position="223"/>
    </location>
</feature>
<dbReference type="KEGG" id="cyt:cce_2402"/>
<feature type="transmembrane region" description="Helical" evidence="1">
    <location>
        <begin position="394"/>
        <end position="419"/>
    </location>
</feature>